<protein>
    <submittedName>
        <fullName evidence="1">Uncharacterized protein</fullName>
    </submittedName>
</protein>
<dbReference type="Proteomes" id="UP000245474">
    <property type="component" value="Unassembled WGS sequence"/>
</dbReference>
<name>A0A2U2MZW3_9GAMM</name>
<dbReference type="AlphaFoldDB" id="A0A2U2MZW3"/>
<gene>
    <name evidence="1" type="ORF">DEM34_12135</name>
</gene>
<sequence>MPSTISELQSRYGVTIARRTERVEGRFSAAHVARYWLAPTEREAAQCALASELCRAGLYRTVGEALEALREGAAA</sequence>
<proteinExistence type="predicted"/>
<evidence type="ECO:0000313" key="2">
    <source>
        <dbReference type="Proteomes" id="UP000245474"/>
    </source>
</evidence>
<dbReference type="OrthoDB" id="7065051at2"/>
<reference evidence="1 2" key="1">
    <citation type="submission" date="2018-05" db="EMBL/GenBank/DDBJ databases">
        <title>Spiribacter halobius sp. nov., a moderately halophilic bacterium isolated from marine solar saltern.</title>
        <authorList>
            <person name="Zheng W.-S."/>
            <person name="Lu D.-C."/>
            <person name="Du Z.-J."/>
        </authorList>
    </citation>
    <scope>NUCLEOTIDE SEQUENCE [LARGE SCALE GENOMIC DNA]</scope>
    <source>
        <strain evidence="1 2">E85</strain>
    </source>
</reference>
<organism evidence="1 2">
    <name type="scientific">Sediminicurvatus halobius</name>
    <dbReference type="NCBI Taxonomy" id="2182432"/>
    <lineage>
        <taxon>Bacteria</taxon>
        <taxon>Pseudomonadati</taxon>
        <taxon>Pseudomonadota</taxon>
        <taxon>Gammaproteobacteria</taxon>
        <taxon>Chromatiales</taxon>
        <taxon>Ectothiorhodospiraceae</taxon>
        <taxon>Sediminicurvatus</taxon>
    </lineage>
</organism>
<comment type="caution">
    <text evidence="1">The sequence shown here is derived from an EMBL/GenBank/DDBJ whole genome shotgun (WGS) entry which is preliminary data.</text>
</comment>
<dbReference type="EMBL" id="QFFI01000018">
    <property type="protein sequence ID" value="PWG62535.1"/>
    <property type="molecule type" value="Genomic_DNA"/>
</dbReference>
<accession>A0A2U2MZW3</accession>
<keyword evidence="2" id="KW-1185">Reference proteome</keyword>
<evidence type="ECO:0000313" key="1">
    <source>
        <dbReference type="EMBL" id="PWG62535.1"/>
    </source>
</evidence>